<evidence type="ECO:0000313" key="1">
    <source>
        <dbReference type="EMBL" id="MFA1557098.1"/>
    </source>
</evidence>
<accession>A0ABV4R5E7</accession>
<gene>
    <name evidence="1" type="ORF">SM436_25765</name>
</gene>
<dbReference type="Proteomes" id="UP001569904">
    <property type="component" value="Unassembled WGS sequence"/>
</dbReference>
<sequence length="118" mass="12887">MAMLDRADSLPAESRKRDLATIMVDPQLSRVLRRIDVMKRQHITTYGHVVVHIKSVQLTSTGATVFDCQNSSGAGIRNSITGKKIKRGVGEGDTKALLVKGPDGKWRVRKSITIGEGC</sequence>
<evidence type="ECO:0000313" key="2">
    <source>
        <dbReference type="Proteomes" id="UP001569904"/>
    </source>
</evidence>
<keyword evidence="2" id="KW-1185">Reference proteome</keyword>
<dbReference type="RefSeq" id="WP_371943846.1">
    <property type="nucleotide sequence ID" value="NZ_JAXCEH010000019.1"/>
</dbReference>
<proteinExistence type="predicted"/>
<dbReference type="EMBL" id="JAXCEH010000019">
    <property type="protein sequence ID" value="MFA1557098.1"/>
    <property type="molecule type" value="Genomic_DNA"/>
</dbReference>
<protein>
    <submittedName>
        <fullName evidence="1">Uncharacterized protein</fullName>
    </submittedName>
</protein>
<comment type="caution">
    <text evidence="1">The sequence shown here is derived from an EMBL/GenBank/DDBJ whole genome shotgun (WGS) entry which is preliminary data.</text>
</comment>
<name>A0ABV4R5E7_9ACTN</name>
<reference evidence="1 2" key="1">
    <citation type="submission" date="2023-11" db="EMBL/GenBank/DDBJ databases">
        <title>Actinomadura monticuli sp. nov., isolated from volcanic ash.</title>
        <authorList>
            <person name="Lee S.D."/>
            <person name="Yang H."/>
            <person name="Kim I.S."/>
        </authorList>
    </citation>
    <scope>NUCLEOTIDE SEQUENCE [LARGE SCALE GENOMIC DNA]</scope>
    <source>
        <strain evidence="1 2">DSM 45346</strain>
    </source>
</reference>
<organism evidence="1 2">
    <name type="scientific">Actinomadura chokoriensis</name>
    <dbReference type="NCBI Taxonomy" id="454156"/>
    <lineage>
        <taxon>Bacteria</taxon>
        <taxon>Bacillati</taxon>
        <taxon>Actinomycetota</taxon>
        <taxon>Actinomycetes</taxon>
        <taxon>Streptosporangiales</taxon>
        <taxon>Thermomonosporaceae</taxon>
        <taxon>Actinomadura</taxon>
    </lineage>
</organism>